<dbReference type="GO" id="GO:0008168">
    <property type="term" value="F:methyltransferase activity"/>
    <property type="evidence" value="ECO:0007669"/>
    <property type="project" value="UniProtKB-KW"/>
</dbReference>
<dbReference type="GO" id="GO:0005737">
    <property type="term" value="C:cytoplasm"/>
    <property type="evidence" value="ECO:0007669"/>
    <property type="project" value="TreeGrafter"/>
</dbReference>
<evidence type="ECO:0000313" key="6">
    <source>
        <dbReference type="Proteomes" id="UP001162640"/>
    </source>
</evidence>
<dbReference type="InterPro" id="IPR019410">
    <property type="entry name" value="Methyltransf_16"/>
</dbReference>
<dbReference type="Proteomes" id="UP001162640">
    <property type="component" value="Unassembled WGS sequence"/>
</dbReference>
<dbReference type="GO" id="GO:0005634">
    <property type="term" value="C:nucleus"/>
    <property type="evidence" value="ECO:0007669"/>
    <property type="project" value="TreeGrafter"/>
</dbReference>
<dbReference type="Pfam" id="PF10294">
    <property type="entry name" value="Methyltransf_16"/>
    <property type="match status" value="1"/>
</dbReference>
<dbReference type="PANTHER" id="PTHR14614">
    <property type="entry name" value="HEPATOCELLULAR CARCINOMA-ASSOCIATED ANTIGEN"/>
    <property type="match status" value="1"/>
</dbReference>
<evidence type="ECO:0000256" key="4">
    <source>
        <dbReference type="ARBA" id="ARBA00043988"/>
    </source>
</evidence>
<comment type="similarity">
    <text evidence="4">Belongs to the methyltransferase superfamily. METTL23 family.</text>
</comment>
<reference evidence="6" key="1">
    <citation type="journal article" date="2023" name="Commun. Biol.">
        <title>Genome analysis of Parmales, the sister group of diatoms, reveals the evolutionary specialization of diatoms from phago-mixotrophs to photoautotrophs.</title>
        <authorList>
            <person name="Ban H."/>
            <person name="Sato S."/>
            <person name="Yoshikawa S."/>
            <person name="Yamada K."/>
            <person name="Nakamura Y."/>
            <person name="Ichinomiya M."/>
            <person name="Sato N."/>
            <person name="Blanc-Mathieu R."/>
            <person name="Endo H."/>
            <person name="Kuwata A."/>
            <person name="Ogata H."/>
        </authorList>
    </citation>
    <scope>NUCLEOTIDE SEQUENCE [LARGE SCALE GENOMIC DNA]</scope>
</reference>
<name>A0A9W7B0I0_9STRA</name>
<dbReference type="SUPFAM" id="SSF53335">
    <property type="entry name" value="S-adenosyl-L-methionine-dependent methyltransferases"/>
    <property type="match status" value="1"/>
</dbReference>
<proteinExistence type="inferred from homology"/>
<evidence type="ECO:0000256" key="3">
    <source>
        <dbReference type="ARBA" id="ARBA00022691"/>
    </source>
</evidence>
<sequence>MTDKTSSPRRSPLVMSTPPTLQTVSLNDYTPPIKLKLLPLSSPCGNKDTTDSTNALNTGLSIWFGARNLIGIFPSILEALKSQNIELQNILELGAGTGLTGIWLYNNIPVKSNTNLELTDGVSEVLPLLTSNINLNPPPPSLNVTPSELLWGGKLPKTYNFIYGADLIYERVDGAKVRLLARTVRSGLSGVDWVSKDSSKDTKVESDEYEIPECAEIIFEVTYAPFFLLAFTRRSFPFNQLIEIFNSEGLKCTGLVEGGCFDIFENDTDGLTDMWRDCVLGFEAIE</sequence>
<gene>
    <name evidence="5" type="ORF">TL16_g08305</name>
</gene>
<dbReference type="PANTHER" id="PTHR14614:SF164">
    <property type="entry name" value="HISTONE-ARGININE METHYLTRANSFERASE METTL23"/>
    <property type="match status" value="1"/>
</dbReference>
<dbReference type="EMBL" id="BLQM01000272">
    <property type="protein sequence ID" value="GMH79876.1"/>
    <property type="molecule type" value="Genomic_DNA"/>
</dbReference>
<evidence type="ECO:0000313" key="5">
    <source>
        <dbReference type="EMBL" id="GMH79876.1"/>
    </source>
</evidence>
<keyword evidence="1" id="KW-0489">Methyltransferase</keyword>
<dbReference type="InterPro" id="IPR029063">
    <property type="entry name" value="SAM-dependent_MTases_sf"/>
</dbReference>
<dbReference type="AlphaFoldDB" id="A0A9W7B0I0"/>
<keyword evidence="2" id="KW-0808">Transferase</keyword>
<evidence type="ECO:0000256" key="1">
    <source>
        <dbReference type="ARBA" id="ARBA00022603"/>
    </source>
</evidence>
<dbReference type="Gene3D" id="3.40.50.150">
    <property type="entry name" value="Vaccinia Virus protein VP39"/>
    <property type="match status" value="1"/>
</dbReference>
<evidence type="ECO:0000256" key="2">
    <source>
        <dbReference type="ARBA" id="ARBA00022679"/>
    </source>
</evidence>
<accession>A0A9W7B0I0</accession>
<protein>
    <submittedName>
        <fullName evidence="5">Uncharacterized protein</fullName>
    </submittedName>
</protein>
<dbReference type="GO" id="GO:0032259">
    <property type="term" value="P:methylation"/>
    <property type="evidence" value="ECO:0007669"/>
    <property type="project" value="UniProtKB-KW"/>
</dbReference>
<comment type="caution">
    <text evidence="5">The sequence shown here is derived from an EMBL/GenBank/DDBJ whole genome shotgun (WGS) entry which is preliminary data.</text>
</comment>
<organism evidence="5 6">
    <name type="scientific">Triparma laevis f. inornata</name>
    <dbReference type="NCBI Taxonomy" id="1714386"/>
    <lineage>
        <taxon>Eukaryota</taxon>
        <taxon>Sar</taxon>
        <taxon>Stramenopiles</taxon>
        <taxon>Ochrophyta</taxon>
        <taxon>Bolidophyceae</taxon>
        <taxon>Parmales</taxon>
        <taxon>Triparmaceae</taxon>
        <taxon>Triparma</taxon>
    </lineage>
</organism>
<keyword evidence="3" id="KW-0949">S-adenosyl-L-methionine</keyword>